<sequence>MKLPKEVKIGGHKYKVLFPCVELEQEGSEFSGKIDHSSKEIKIASHQYGRSDRCASALWVSFIHEVLHGIDYTSGNNTKEHVICGFAEMIYQVLVDNGWLKKEMLK</sequence>
<protein>
    <recommendedName>
        <fullName evidence="2">WLM domain-containing protein</fullName>
    </recommendedName>
</protein>
<reference evidence="1" key="1">
    <citation type="submission" date="2020-03" db="EMBL/GenBank/DDBJ databases">
        <title>The deep terrestrial virosphere.</title>
        <authorList>
            <person name="Holmfeldt K."/>
            <person name="Nilsson E."/>
            <person name="Simone D."/>
            <person name="Lopez-Fernandez M."/>
            <person name="Wu X."/>
            <person name="de Brujin I."/>
            <person name="Lundin D."/>
            <person name="Andersson A."/>
            <person name="Bertilsson S."/>
            <person name="Dopson M."/>
        </authorList>
    </citation>
    <scope>NUCLEOTIDE SEQUENCE</scope>
    <source>
        <strain evidence="1">TM448A04414</strain>
    </source>
</reference>
<gene>
    <name evidence="1" type="ORF">TM448A04414_0003</name>
</gene>
<dbReference type="AlphaFoldDB" id="A0A6H2A3P5"/>
<proteinExistence type="predicted"/>
<evidence type="ECO:0000313" key="1">
    <source>
        <dbReference type="EMBL" id="QJA54135.1"/>
    </source>
</evidence>
<accession>A0A6H2A3P5</accession>
<name>A0A6H2A3P5_9ZZZZ</name>
<evidence type="ECO:0008006" key="2">
    <source>
        <dbReference type="Google" id="ProtNLM"/>
    </source>
</evidence>
<organism evidence="1">
    <name type="scientific">viral metagenome</name>
    <dbReference type="NCBI Taxonomy" id="1070528"/>
    <lineage>
        <taxon>unclassified sequences</taxon>
        <taxon>metagenomes</taxon>
        <taxon>organismal metagenomes</taxon>
    </lineage>
</organism>
<dbReference type="EMBL" id="MT144480">
    <property type="protein sequence ID" value="QJA54135.1"/>
    <property type="molecule type" value="Genomic_DNA"/>
</dbReference>